<keyword evidence="7" id="KW-1185">Reference proteome</keyword>
<feature type="domain" description="Thioredoxin" evidence="5">
    <location>
        <begin position="315"/>
        <end position="457"/>
    </location>
</feature>
<protein>
    <submittedName>
        <fullName evidence="6">TlpA family protein disulfide reductase</fullName>
    </submittedName>
</protein>
<evidence type="ECO:0000256" key="3">
    <source>
        <dbReference type="ARBA" id="ARBA00023157"/>
    </source>
</evidence>
<dbReference type="InterPro" id="IPR050553">
    <property type="entry name" value="Thioredoxin_ResA/DsbE_sf"/>
</dbReference>
<dbReference type="InterPro" id="IPR013766">
    <property type="entry name" value="Thioredoxin_domain"/>
</dbReference>
<evidence type="ECO:0000313" key="6">
    <source>
        <dbReference type="EMBL" id="QNR84753.1"/>
    </source>
</evidence>
<dbReference type="InterPro" id="IPR036249">
    <property type="entry name" value="Thioredoxin-like_sf"/>
</dbReference>
<dbReference type="PANTHER" id="PTHR42852:SF6">
    <property type="entry name" value="THIOL:DISULFIDE INTERCHANGE PROTEIN DSBE"/>
    <property type="match status" value="1"/>
</dbReference>
<dbReference type="CDD" id="cd02966">
    <property type="entry name" value="TlpA_like_family"/>
    <property type="match status" value="1"/>
</dbReference>
<proteinExistence type="predicted"/>
<accession>A0ABX6TGX6</accession>
<dbReference type="InterPro" id="IPR000866">
    <property type="entry name" value="AhpC/TSA"/>
</dbReference>
<keyword evidence="2" id="KW-0201">Cytochrome c-type biogenesis</keyword>
<dbReference type="RefSeq" id="WP_190327380.1">
    <property type="nucleotide sequence ID" value="NZ_CP061171.1"/>
</dbReference>
<keyword evidence="4" id="KW-0676">Redox-active center</keyword>
<evidence type="ECO:0000313" key="7">
    <source>
        <dbReference type="Proteomes" id="UP000516439"/>
    </source>
</evidence>
<sequence>MRKILNITVILLLILGVKAQSQVTISGETTNLESPVKLYKVFDGQLEQIAQARPNQAGNFGFYFYPEYEGLFVLGYDNDQSLQKKFKFYLKKEDRLSISLTNDTLYTLSGKSNSKENQVLNKWYNLTKSLEQKSVYFDNTLSTFVDYFPAQEITVKESKDFLKGKQTGNAKFDAAIKDIIKLDLAILATNFVSTPRTAHPKIEEYSDFYSTLKASDFAKNTSLIYNYPYGKRLLLSLIYLNKTQAHLKDTKTAWLEEDLKFVPNDTLKGDVVLSYLKGIKSEGEFDAKTRNFVQFFITDHQKKQINAIKIPLLTYKGGSPAFNFSYPDEAGKNRTLSDFKDKYVFVDIWATWCKPCIDEIPYLQKLEVDLKGKNIEFISISVDAGKDKAKWLNMIKDKKLSGVQLFSSGGQDILDYYKIAGIPRFMIFDKTGKIIRADAPRPSDPELKNLIQKIIDN</sequence>
<comment type="subcellular location">
    <subcellularLocation>
        <location evidence="1">Cell envelope</location>
    </subcellularLocation>
</comment>
<evidence type="ECO:0000256" key="2">
    <source>
        <dbReference type="ARBA" id="ARBA00022748"/>
    </source>
</evidence>
<dbReference type="Proteomes" id="UP000516439">
    <property type="component" value="Chromosome"/>
</dbReference>
<dbReference type="Pfam" id="PF00578">
    <property type="entry name" value="AhpC-TSA"/>
    <property type="match status" value="1"/>
</dbReference>
<dbReference type="Gene3D" id="3.40.30.10">
    <property type="entry name" value="Glutaredoxin"/>
    <property type="match status" value="1"/>
</dbReference>
<evidence type="ECO:0000259" key="5">
    <source>
        <dbReference type="PROSITE" id="PS51352"/>
    </source>
</evidence>
<gene>
    <name evidence="6" type="ORF">H9N25_23175</name>
</gene>
<dbReference type="PROSITE" id="PS51352">
    <property type="entry name" value="THIOREDOXIN_2"/>
    <property type="match status" value="1"/>
</dbReference>
<dbReference type="PANTHER" id="PTHR42852">
    <property type="entry name" value="THIOL:DISULFIDE INTERCHANGE PROTEIN DSBE"/>
    <property type="match status" value="1"/>
</dbReference>
<organism evidence="6 7">
    <name type="scientific">Pedobacter riviphilus</name>
    <dbReference type="NCBI Taxonomy" id="2766984"/>
    <lineage>
        <taxon>Bacteria</taxon>
        <taxon>Pseudomonadati</taxon>
        <taxon>Bacteroidota</taxon>
        <taxon>Sphingobacteriia</taxon>
        <taxon>Sphingobacteriales</taxon>
        <taxon>Sphingobacteriaceae</taxon>
        <taxon>Pedobacter</taxon>
    </lineage>
</organism>
<evidence type="ECO:0000256" key="4">
    <source>
        <dbReference type="ARBA" id="ARBA00023284"/>
    </source>
</evidence>
<dbReference type="EMBL" id="CP061171">
    <property type="protein sequence ID" value="QNR84753.1"/>
    <property type="molecule type" value="Genomic_DNA"/>
</dbReference>
<reference evidence="6 7" key="1">
    <citation type="submission" date="2020-09" db="EMBL/GenBank/DDBJ databases">
        <title>Pedobacter sp. SW-16 isolated from soil near Yeocheon.</title>
        <authorList>
            <person name="Im H.S."/>
            <person name="Joung Y."/>
            <person name="Lee S.-S."/>
        </authorList>
    </citation>
    <scope>NUCLEOTIDE SEQUENCE [LARGE SCALE GENOMIC DNA]</scope>
    <source>
        <strain evidence="6 7">SW-16</strain>
    </source>
</reference>
<keyword evidence="3" id="KW-1015">Disulfide bond</keyword>
<name>A0ABX6TGX6_9SPHI</name>
<dbReference type="SUPFAM" id="SSF52833">
    <property type="entry name" value="Thioredoxin-like"/>
    <property type="match status" value="1"/>
</dbReference>
<evidence type="ECO:0000256" key="1">
    <source>
        <dbReference type="ARBA" id="ARBA00004196"/>
    </source>
</evidence>